<evidence type="ECO:0000256" key="4">
    <source>
        <dbReference type="SAM" id="MobiDB-lite"/>
    </source>
</evidence>
<keyword evidence="6" id="KW-1185">Reference proteome</keyword>
<keyword evidence="3" id="KW-0884">PQQ biosynthesis</keyword>
<name>A0ABP3GI68_9ACTN</name>
<dbReference type="InterPro" id="IPR041881">
    <property type="entry name" value="PqqD_sf"/>
</dbReference>
<feature type="compositionally biased region" description="Polar residues" evidence="4">
    <location>
        <begin position="9"/>
        <end position="27"/>
    </location>
</feature>
<evidence type="ECO:0000256" key="1">
    <source>
        <dbReference type="ARBA" id="ARBA00004886"/>
    </source>
</evidence>
<protein>
    <recommendedName>
        <fullName evidence="7">Coenzyme PQQ synthesis protein D</fullName>
    </recommendedName>
</protein>
<dbReference type="Proteomes" id="UP001500063">
    <property type="component" value="Unassembled WGS sequence"/>
</dbReference>
<dbReference type="NCBIfam" id="TIGR03859">
    <property type="entry name" value="PQQ_PqqD"/>
    <property type="match status" value="1"/>
</dbReference>
<reference evidence="6" key="1">
    <citation type="journal article" date="2019" name="Int. J. Syst. Evol. Microbiol.">
        <title>The Global Catalogue of Microorganisms (GCM) 10K type strain sequencing project: providing services to taxonomists for standard genome sequencing and annotation.</title>
        <authorList>
            <consortium name="The Broad Institute Genomics Platform"/>
            <consortium name="The Broad Institute Genome Sequencing Center for Infectious Disease"/>
            <person name="Wu L."/>
            <person name="Ma J."/>
        </authorList>
    </citation>
    <scope>NUCLEOTIDE SEQUENCE [LARGE SCALE GENOMIC DNA]</scope>
    <source>
        <strain evidence="6">JCM 4565</strain>
    </source>
</reference>
<dbReference type="InterPro" id="IPR022479">
    <property type="entry name" value="PqqD_bac"/>
</dbReference>
<dbReference type="EMBL" id="BAAABW010000013">
    <property type="protein sequence ID" value="GAA0346231.1"/>
    <property type="molecule type" value="Genomic_DNA"/>
</dbReference>
<dbReference type="Gene3D" id="1.10.10.1150">
    <property type="entry name" value="Coenzyme PQQ synthesis protein D (PqqD)"/>
    <property type="match status" value="1"/>
</dbReference>
<dbReference type="InterPro" id="IPR008792">
    <property type="entry name" value="PQQD"/>
</dbReference>
<sequence>MRSRRMSGSDPTTRSSGQSRRSPDTASLSVEVWEPALAHATVLRYDGVRERELLIVPERVVILNRQAGEVLRLCDGTRSVKEIIAVLAERYPHAPVAADVLDFLGRMRSERWLR</sequence>
<evidence type="ECO:0000256" key="2">
    <source>
        <dbReference type="ARBA" id="ARBA00011741"/>
    </source>
</evidence>
<dbReference type="Pfam" id="PF05402">
    <property type="entry name" value="PqqD"/>
    <property type="match status" value="1"/>
</dbReference>
<feature type="region of interest" description="Disordered" evidence="4">
    <location>
        <begin position="1"/>
        <end position="27"/>
    </location>
</feature>
<comment type="pathway">
    <text evidence="1">Cofactor biosynthesis; pyrroloquinoline quinone biosynthesis.</text>
</comment>
<accession>A0ABP3GI68</accession>
<gene>
    <name evidence="5" type="ORF">GCM10010319_23290</name>
</gene>
<evidence type="ECO:0008006" key="7">
    <source>
        <dbReference type="Google" id="ProtNLM"/>
    </source>
</evidence>
<proteinExistence type="predicted"/>
<comment type="subunit">
    <text evidence="2">Monomer. Interacts with PqqE.</text>
</comment>
<evidence type="ECO:0000313" key="5">
    <source>
        <dbReference type="EMBL" id="GAA0346231.1"/>
    </source>
</evidence>
<evidence type="ECO:0000313" key="6">
    <source>
        <dbReference type="Proteomes" id="UP001500063"/>
    </source>
</evidence>
<evidence type="ECO:0000256" key="3">
    <source>
        <dbReference type="ARBA" id="ARBA00022905"/>
    </source>
</evidence>
<organism evidence="5 6">
    <name type="scientific">Streptomyces blastmyceticus</name>
    <dbReference type="NCBI Taxonomy" id="68180"/>
    <lineage>
        <taxon>Bacteria</taxon>
        <taxon>Bacillati</taxon>
        <taxon>Actinomycetota</taxon>
        <taxon>Actinomycetes</taxon>
        <taxon>Kitasatosporales</taxon>
        <taxon>Streptomycetaceae</taxon>
        <taxon>Streptomyces</taxon>
    </lineage>
</organism>
<comment type="caution">
    <text evidence="5">The sequence shown here is derived from an EMBL/GenBank/DDBJ whole genome shotgun (WGS) entry which is preliminary data.</text>
</comment>